<dbReference type="AlphaFoldDB" id="A0AAD7MG42"/>
<accession>A0AAD7MG42</accession>
<dbReference type="Proteomes" id="UP001215280">
    <property type="component" value="Unassembled WGS sequence"/>
</dbReference>
<comment type="caution">
    <text evidence="1">The sequence shown here is derived from an EMBL/GenBank/DDBJ whole genome shotgun (WGS) entry which is preliminary data.</text>
</comment>
<reference evidence="1" key="1">
    <citation type="submission" date="2023-03" db="EMBL/GenBank/DDBJ databases">
        <title>Massive genome expansion in bonnet fungi (Mycena s.s.) driven by repeated elements and novel gene families across ecological guilds.</title>
        <authorList>
            <consortium name="Lawrence Berkeley National Laboratory"/>
            <person name="Harder C.B."/>
            <person name="Miyauchi S."/>
            <person name="Viragh M."/>
            <person name="Kuo A."/>
            <person name="Thoen E."/>
            <person name="Andreopoulos B."/>
            <person name="Lu D."/>
            <person name="Skrede I."/>
            <person name="Drula E."/>
            <person name="Henrissat B."/>
            <person name="Morin E."/>
            <person name="Kohler A."/>
            <person name="Barry K."/>
            <person name="LaButti K."/>
            <person name="Morin E."/>
            <person name="Salamov A."/>
            <person name="Lipzen A."/>
            <person name="Mereny Z."/>
            <person name="Hegedus B."/>
            <person name="Baldrian P."/>
            <person name="Stursova M."/>
            <person name="Weitz H."/>
            <person name="Taylor A."/>
            <person name="Grigoriev I.V."/>
            <person name="Nagy L.G."/>
            <person name="Martin F."/>
            <person name="Kauserud H."/>
        </authorList>
    </citation>
    <scope>NUCLEOTIDE SEQUENCE</scope>
    <source>
        <strain evidence="1">CBHHK188m</strain>
    </source>
</reference>
<evidence type="ECO:0000313" key="2">
    <source>
        <dbReference type="Proteomes" id="UP001215280"/>
    </source>
</evidence>
<name>A0AAD7MG42_9AGAR</name>
<organism evidence="1 2">
    <name type="scientific">Mycena maculata</name>
    <dbReference type="NCBI Taxonomy" id="230809"/>
    <lineage>
        <taxon>Eukaryota</taxon>
        <taxon>Fungi</taxon>
        <taxon>Dikarya</taxon>
        <taxon>Basidiomycota</taxon>
        <taxon>Agaricomycotina</taxon>
        <taxon>Agaricomycetes</taxon>
        <taxon>Agaricomycetidae</taxon>
        <taxon>Agaricales</taxon>
        <taxon>Marasmiineae</taxon>
        <taxon>Mycenaceae</taxon>
        <taxon>Mycena</taxon>
    </lineage>
</organism>
<keyword evidence="2" id="KW-1185">Reference proteome</keyword>
<dbReference type="EMBL" id="JARJLG010000362">
    <property type="protein sequence ID" value="KAJ7714819.1"/>
    <property type="molecule type" value="Genomic_DNA"/>
</dbReference>
<protein>
    <submittedName>
        <fullName evidence="1">Uncharacterized protein</fullName>
    </submittedName>
</protein>
<evidence type="ECO:0000313" key="1">
    <source>
        <dbReference type="EMBL" id="KAJ7714819.1"/>
    </source>
</evidence>
<proteinExistence type="predicted"/>
<gene>
    <name evidence="1" type="ORF">DFH07DRAFT_373943</name>
</gene>
<sequence>MGSQHNPALPVEVEREIFEWTAISYPRAIPRLLRVARRVQLWVEPYLYRIVQIGPTPPYSIMQQTTKPASFYRDAVRHLYLPHTPPFDWSPKILEMCTGTRNFTATGGSPGPALIPILLQMDLRQLSLYLGYLFGGHQNINLKHPLFSSITHLDVFDDIPENDPQISPHLAALPALTHLALNHDVPPRLFREILSDCSKLQVLVNLWDSDSASFGRFLAHNPPVADPRFVISEYKDYRLEWVASARGEPDFWSVAEDFIFRKRSGAIPQHCYWMDYWMDDDMTPDQQEGNDEDDM</sequence>